<gene>
    <name evidence="4" type="primary">LOC117216752</name>
</gene>
<organism evidence="3 4">
    <name type="scientific">Bombus bifarius</name>
    <dbReference type="NCBI Taxonomy" id="103933"/>
    <lineage>
        <taxon>Eukaryota</taxon>
        <taxon>Metazoa</taxon>
        <taxon>Ecdysozoa</taxon>
        <taxon>Arthropoda</taxon>
        <taxon>Hexapoda</taxon>
        <taxon>Insecta</taxon>
        <taxon>Pterygota</taxon>
        <taxon>Neoptera</taxon>
        <taxon>Endopterygota</taxon>
        <taxon>Hymenoptera</taxon>
        <taxon>Apocrita</taxon>
        <taxon>Aculeata</taxon>
        <taxon>Apoidea</taxon>
        <taxon>Anthophila</taxon>
        <taxon>Apidae</taxon>
        <taxon>Bombus</taxon>
        <taxon>Pyrobombus</taxon>
    </lineage>
</organism>
<dbReference type="KEGG" id="bbif:117216752"/>
<keyword evidence="3" id="KW-1185">Reference proteome</keyword>
<dbReference type="AlphaFoldDB" id="A0A6P8N0I8"/>
<dbReference type="PANTHER" id="PTHR21549">
    <property type="entry name" value="MUTATED IN BLADDER CANCER 1"/>
    <property type="match status" value="1"/>
</dbReference>
<evidence type="ECO:0000256" key="2">
    <source>
        <dbReference type="SAM" id="MobiDB-lite"/>
    </source>
</evidence>
<dbReference type="GeneID" id="117216752"/>
<name>A0A6P8N0I8_9HYME</name>
<feature type="region of interest" description="Disordered" evidence="2">
    <location>
        <begin position="306"/>
        <end position="331"/>
    </location>
</feature>
<protein>
    <submittedName>
        <fullName evidence="4">Coiled-coil domain-containing protein 112-like</fullName>
    </submittedName>
</protein>
<feature type="compositionally biased region" description="Low complexity" evidence="2">
    <location>
        <begin position="310"/>
        <end position="325"/>
    </location>
</feature>
<dbReference type="RefSeq" id="XP_033319626.1">
    <property type="nucleotide sequence ID" value="XM_033463735.1"/>
</dbReference>
<evidence type="ECO:0000313" key="3">
    <source>
        <dbReference type="Proteomes" id="UP000515164"/>
    </source>
</evidence>
<keyword evidence="1" id="KW-0175">Coiled coil</keyword>
<dbReference type="PANTHER" id="PTHR21549:SF0">
    <property type="entry name" value="COILED-COIL DOMAIN-CONTAINING PROTEIN 112"/>
    <property type="match status" value="1"/>
</dbReference>
<reference evidence="4" key="1">
    <citation type="submission" date="2025-08" db="UniProtKB">
        <authorList>
            <consortium name="RefSeq"/>
        </authorList>
    </citation>
    <scope>IDENTIFICATION</scope>
    <source>
        <tissue evidence="4">Muscle</tissue>
    </source>
</reference>
<proteinExistence type="predicted"/>
<accession>A0A6P8N0I8</accession>
<sequence>MSANSGNSVKMMYDTSKKKVTSAQRDLYIRPLLRLKQQEDILDKGLVGAIENMKIDSNLLQDIINEHKELSLKRRNFLSTMYKNIKDITSELDSAKHVTKNPEDLQTLDVNTYKSKLIKLSQKMQDFEKSCPIETLMEEGTALNTEVHEFEFNLDKYEKAQKNRARLSLLCKSKIENRQHNTGCKDIDDFHALVAVTGHTENWTMEDHLFFLKTRKRCENIPALVAAIQKKCPDLSTEIIVNHEAWYKQYTDLREKQKAAVKEWRQKRESGKKKNTDEIEKEIGNRYEDEDFLNEIPREKATCILRKTKSSTTETRSTNSSASSTESKKKELIKKWKMEKENKRLMDEEQVKMQMILKRKIEQNRRKKRKEKIQEALEQYKKKKSLENILREKDEQFKEKCTYDVTLIKAFREQDKEFTKKRKNLILRSKKPNKCESVNIRRIELVEARSYSTLFDTTKVWREKCRVEDSTMRFNELQYIKDVPKMCIRWRNEESEDLKI</sequence>
<evidence type="ECO:0000256" key="1">
    <source>
        <dbReference type="ARBA" id="ARBA00023054"/>
    </source>
</evidence>
<dbReference type="InterPro" id="IPR039902">
    <property type="entry name" value="CCDC148/CCDC112"/>
</dbReference>
<evidence type="ECO:0000313" key="4">
    <source>
        <dbReference type="RefSeq" id="XP_033319626.1"/>
    </source>
</evidence>
<dbReference type="Proteomes" id="UP000515164">
    <property type="component" value="Unplaced"/>
</dbReference>